<organism evidence="6 17">
    <name type="scientific">Phocaeicola dorei</name>
    <dbReference type="NCBI Taxonomy" id="357276"/>
    <lineage>
        <taxon>Bacteria</taxon>
        <taxon>Pseudomonadati</taxon>
        <taxon>Bacteroidota</taxon>
        <taxon>Bacteroidia</taxon>
        <taxon>Bacteroidales</taxon>
        <taxon>Bacteroidaceae</taxon>
        <taxon>Phocaeicola</taxon>
    </lineage>
</organism>
<dbReference type="PANTHER" id="PTHR43975:SF2">
    <property type="entry name" value="EG:BACR7A4.14 PROTEIN-RELATED"/>
    <property type="match status" value="1"/>
</dbReference>
<keyword evidence="6" id="KW-0560">Oxidoreductase</keyword>
<evidence type="ECO:0000256" key="1">
    <source>
        <dbReference type="ARBA" id="ARBA00006484"/>
    </source>
</evidence>
<sequence>MYKSLNNKVALVTGAGTGIGRAIAQRLADEGANVLIVGRTETTLVETAAYSDKISYLAIDLESEDGIRTIIRTVGERYGRLDILVNNAGWAPVTPFATMKIDEYDKVFAINVRAVVMLTQACLPMIKAAKGNILNVTTTMTTNPIATMANYAASKAAVYTMTRAWAKELAKDGVRVNSLGVGPIETPIYGKTELSDEAAKAHKDMVTKSVPLGRMGQPEEVAAVVAFLTSDEASFVTGADYKVDGGVGA</sequence>
<dbReference type="KEGG" id="bdh:GV66_03260"/>
<evidence type="ECO:0000313" key="17">
    <source>
        <dbReference type="Proteomes" id="UP001181086"/>
    </source>
</evidence>
<evidence type="ECO:0000313" key="7">
    <source>
        <dbReference type="EMBL" id="QJR78372.1"/>
    </source>
</evidence>
<evidence type="ECO:0000313" key="13">
    <source>
        <dbReference type="Proteomes" id="UP000441162"/>
    </source>
</evidence>
<dbReference type="GeneID" id="93448831"/>
<dbReference type="InterPro" id="IPR002347">
    <property type="entry name" value="SDR_fam"/>
</dbReference>
<dbReference type="Proteomes" id="UP001181086">
    <property type="component" value="Unassembled WGS sequence"/>
</dbReference>
<dbReference type="PANTHER" id="PTHR43975">
    <property type="entry name" value="ZGC:101858"/>
    <property type="match status" value="1"/>
</dbReference>
<dbReference type="AlphaFoldDB" id="A0A0K2HF32"/>
<gene>
    <name evidence="8" type="ORF">E1I98_24720</name>
    <name evidence="9" type="ORF">E1J06_23310</name>
    <name evidence="5" type="ORF">F2Y51_17600</name>
    <name evidence="4" type="ORF">F2Y58_18185</name>
    <name evidence="3" type="ORF">F2Y61_12665</name>
    <name evidence="2" type="ORF">F2Z07_18010</name>
    <name evidence="7" type="ORF">GKD17_19370</name>
    <name evidence="6" type="ORF">RVH45_06445</name>
</gene>
<reference evidence="7 16" key="3">
    <citation type="submission" date="2019-11" db="EMBL/GenBank/DDBJ databases">
        <title>Complete genome sequence of Bacteroides dorei DSM 17855.</title>
        <authorList>
            <person name="Russell J.T."/>
        </authorList>
    </citation>
    <scope>NUCLEOTIDE SEQUENCE [LARGE SCALE GENOMIC DNA]</scope>
    <source>
        <strain evidence="7 16">DSM 17855</strain>
    </source>
</reference>
<dbReference type="SUPFAM" id="SSF51735">
    <property type="entry name" value="NAD(P)-binding Rossmann-fold domains"/>
    <property type="match status" value="1"/>
</dbReference>
<dbReference type="CDD" id="cd05233">
    <property type="entry name" value="SDR_c"/>
    <property type="match status" value="1"/>
</dbReference>
<dbReference type="EMBL" id="CP046176">
    <property type="protein sequence ID" value="QJR78372.1"/>
    <property type="molecule type" value="Genomic_DNA"/>
</dbReference>
<evidence type="ECO:0000313" key="10">
    <source>
        <dbReference type="Proteomes" id="UP000294527"/>
    </source>
</evidence>
<dbReference type="EMBL" id="JAWDEV010000004">
    <property type="protein sequence ID" value="MDU0269544.1"/>
    <property type="molecule type" value="Genomic_DNA"/>
</dbReference>
<evidence type="ECO:0000313" key="6">
    <source>
        <dbReference type="EMBL" id="MDU0269544.1"/>
    </source>
</evidence>
<evidence type="ECO:0000313" key="4">
    <source>
        <dbReference type="EMBL" id="KAA5394699.1"/>
    </source>
</evidence>
<dbReference type="EMBL" id="VVZV01000023">
    <property type="protein sequence ID" value="KAA5316144.1"/>
    <property type="molecule type" value="Genomic_DNA"/>
</dbReference>
<evidence type="ECO:0000313" key="9">
    <source>
        <dbReference type="EMBL" id="TDB04063.1"/>
    </source>
</evidence>
<dbReference type="EC" id="1.-.-.-" evidence="6"/>
<proteinExistence type="inferred from homology"/>
<evidence type="ECO:0000313" key="14">
    <source>
        <dbReference type="Proteomes" id="UP000481616"/>
    </source>
</evidence>
<dbReference type="GO" id="GO:0047936">
    <property type="term" value="F:glucose 1-dehydrogenase [NAD(P)+] activity"/>
    <property type="evidence" value="ECO:0007669"/>
    <property type="project" value="UniProtKB-EC"/>
</dbReference>
<dbReference type="EC" id="1.1.1.47" evidence="7"/>
<dbReference type="Proteomes" id="UP000294527">
    <property type="component" value="Unassembled WGS sequence"/>
</dbReference>
<accession>A0A0K2HF32</accession>
<dbReference type="InterPro" id="IPR036291">
    <property type="entry name" value="NAD(P)-bd_dom_sf"/>
</dbReference>
<dbReference type="EMBL" id="VVZA01000019">
    <property type="protein sequence ID" value="KAA5402807.1"/>
    <property type="molecule type" value="Genomic_DNA"/>
</dbReference>
<dbReference type="Gene3D" id="3.40.50.720">
    <property type="entry name" value="NAD(P)-binding Rossmann-like Domain"/>
    <property type="match status" value="1"/>
</dbReference>
<evidence type="ECO:0000313" key="16">
    <source>
        <dbReference type="Proteomes" id="UP000500949"/>
    </source>
</evidence>
<dbReference type="Proteomes" id="UP000481700">
    <property type="component" value="Unassembled WGS sequence"/>
</dbReference>
<dbReference type="Pfam" id="PF13561">
    <property type="entry name" value="adh_short_C2"/>
    <property type="match status" value="1"/>
</dbReference>
<dbReference type="Proteomes" id="UP000500949">
    <property type="component" value="Chromosome"/>
</dbReference>
<protein>
    <submittedName>
        <fullName evidence="7">Glucose 1-dehydrogenase</fullName>
        <ecNumber evidence="7">1.1.1.47</ecNumber>
    </submittedName>
    <submittedName>
        <fullName evidence="6">SDR family oxidoreductase</fullName>
        <ecNumber evidence="6">1.-.-.-</ecNumber>
    </submittedName>
</protein>
<dbReference type="Proteomes" id="UP000294834">
    <property type="component" value="Unassembled WGS sequence"/>
</dbReference>
<evidence type="ECO:0000313" key="8">
    <source>
        <dbReference type="EMBL" id="TDA71161.1"/>
    </source>
</evidence>
<comment type="similarity">
    <text evidence="1">Belongs to the short-chain dehydrogenases/reductases (SDR) family.</text>
</comment>
<dbReference type="Proteomes" id="UP000347681">
    <property type="component" value="Unassembled WGS sequence"/>
</dbReference>
<dbReference type="FunFam" id="3.40.50.720:FF:000084">
    <property type="entry name" value="Short-chain dehydrogenase reductase"/>
    <property type="match status" value="1"/>
</dbReference>
<evidence type="ECO:0000313" key="3">
    <source>
        <dbReference type="EMBL" id="KAA5382788.1"/>
    </source>
</evidence>
<evidence type="ECO:0000313" key="15">
    <source>
        <dbReference type="Proteomes" id="UP000481700"/>
    </source>
</evidence>
<dbReference type="NCBIfam" id="NF005559">
    <property type="entry name" value="PRK07231.1"/>
    <property type="match status" value="1"/>
</dbReference>
<dbReference type="RefSeq" id="WP_007832903.1">
    <property type="nucleotide sequence ID" value="NZ_BAABZF010000001.1"/>
</dbReference>
<dbReference type="EMBL" id="VVZB01000005">
    <property type="protein sequence ID" value="KAA5382788.1"/>
    <property type="molecule type" value="Genomic_DNA"/>
</dbReference>
<name>A0A0K2HF32_9BACT</name>
<reference evidence="10 11" key="2">
    <citation type="journal article" date="2019" name="Nat. Microbiol.">
        <title>Genomic variation and strain-specific functional adaptation in the human gut microbiome during early life.</title>
        <authorList>
            <person name="Vatanen T."/>
            <person name="Plichta D.R."/>
            <person name="Somani J."/>
            <person name="Munch P.C."/>
            <person name="Arthur T.D."/>
            <person name="Hall A.B."/>
            <person name="Rudolf S."/>
            <person name="Oakeley E.J."/>
            <person name="Ke X."/>
            <person name="Young R.A."/>
            <person name="Haiser H.J."/>
            <person name="Kolde R."/>
            <person name="Yassour M."/>
            <person name="Luopajarvi K."/>
            <person name="Siljander H."/>
            <person name="Virtanen S.M."/>
            <person name="Ilonen J."/>
            <person name="Uibo R."/>
            <person name="Tillmann V."/>
            <person name="Mokurov S."/>
            <person name="Dorshakova N."/>
            <person name="Porter J.A."/>
            <person name="McHardy A.C."/>
            <person name="Lahdesmaki H."/>
            <person name="Vlamakis H."/>
            <person name="Huttenhower C."/>
            <person name="Knip M."/>
            <person name="Xavier R.J."/>
        </authorList>
    </citation>
    <scope>NUCLEOTIDE SEQUENCE [LARGE SCALE GENOMIC DNA]</scope>
    <source>
        <strain evidence="8 10">RJX1047</strain>
        <strain evidence="9 11">RJX1052</strain>
    </source>
</reference>
<reference evidence="6" key="4">
    <citation type="submission" date="2023-10" db="EMBL/GenBank/DDBJ databases">
        <title>Genome of Potential pathogenic bacteria in Crohn's disease.</title>
        <authorList>
            <person name="Rodriguez-Palacios A."/>
        </authorList>
    </citation>
    <scope>NUCLEOTIDE SEQUENCE</scope>
    <source>
        <strain evidence="6">CavFT-hAR62</strain>
    </source>
</reference>
<dbReference type="Proteomes" id="UP000441162">
    <property type="component" value="Unassembled WGS sequence"/>
</dbReference>
<evidence type="ECO:0000313" key="2">
    <source>
        <dbReference type="EMBL" id="KAA5316144.1"/>
    </source>
</evidence>
<evidence type="ECO:0000313" key="5">
    <source>
        <dbReference type="EMBL" id="KAA5402807.1"/>
    </source>
</evidence>
<evidence type="ECO:0000313" key="11">
    <source>
        <dbReference type="Proteomes" id="UP000294834"/>
    </source>
</evidence>
<dbReference type="Proteomes" id="UP000481616">
    <property type="component" value="Unassembled WGS sequence"/>
</dbReference>
<dbReference type="PRINTS" id="PR00081">
    <property type="entry name" value="GDHRDH"/>
</dbReference>
<dbReference type="PRINTS" id="PR00080">
    <property type="entry name" value="SDRFAMILY"/>
</dbReference>
<reference evidence="12 13" key="1">
    <citation type="journal article" date="2019" name="Nat. Med.">
        <title>A library of human gut bacterial isolates paired with longitudinal multiomics data enables mechanistic microbiome research.</title>
        <authorList>
            <person name="Poyet M."/>
            <person name="Groussin M."/>
            <person name="Gibbons S.M."/>
            <person name="Avila-Pacheco J."/>
            <person name="Jiang X."/>
            <person name="Kearney S.M."/>
            <person name="Perrotta A.R."/>
            <person name="Berdy B."/>
            <person name="Zhao S."/>
            <person name="Lieberman T.D."/>
            <person name="Swanson P.K."/>
            <person name="Smith M."/>
            <person name="Roesemann S."/>
            <person name="Alexander J.E."/>
            <person name="Rich S.A."/>
            <person name="Livny J."/>
            <person name="Vlamakis H."/>
            <person name="Clish C."/>
            <person name="Bullock K."/>
            <person name="Deik A."/>
            <person name="Scott J."/>
            <person name="Pierce K.A."/>
            <person name="Xavier R.J."/>
            <person name="Alm E.J."/>
        </authorList>
    </citation>
    <scope>NUCLEOTIDE SEQUENCE [LARGE SCALE GENOMIC DNA]</scope>
    <source>
        <strain evidence="4 14">BIOML-A1</strain>
        <strain evidence="2 15">BIOML-A25</strain>
        <strain evidence="5 13">BIOML-A4</strain>
        <strain evidence="3 12">BIOML-A5</strain>
    </source>
</reference>
<evidence type="ECO:0000313" key="12">
    <source>
        <dbReference type="Proteomes" id="UP000347681"/>
    </source>
</evidence>
<dbReference type="EMBL" id="VVYY01000019">
    <property type="protein sequence ID" value="KAA5394699.1"/>
    <property type="molecule type" value="Genomic_DNA"/>
</dbReference>
<dbReference type="EMBL" id="SLTU01000006">
    <property type="protein sequence ID" value="TDA71161.1"/>
    <property type="molecule type" value="Genomic_DNA"/>
</dbReference>
<dbReference type="EMBL" id="SLTX01000002">
    <property type="protein sequence ID" value="TDB04063.1"/>
    <property type="molecule type" value="Genomic_DNA"/>
</dbReference>